<evidence type="ECO:0000256" key="2">
    <source>
        <dbReference type="NCBIfam" id="TIGR00437"/>
    </source>
</evidence>
<dbReference type="PANTHER" id="PTHR43185">
    <property type="entry name" value="FERROUS IRON TRANSPORT PROTEIN B"/>
    <property type="match status" value="1"/>
</dbReference>
<dbReference type="GO" id="GO:0005525">
    <property type="term" value="F:GTP binding"/>
    <property type="evidence" value="ECO:0007669"/>
    <property type="project" value="UniProtKB-KW"/>
</dbReference>
<reference evidence="7" key="1">
    <citation type="journal article" date="2020" name="mSystems">
        <title>Genome- and Community-Level Interaction Insights into Carbon Utilization and Element Cycling Functions of Hydrothermarchaeota in Hydrothermal Sediment.</title>
        <authorList>
            <person name="Zhou Z."/>
            <person name="Liu Y."/>
            <person name="Xu W."/>
            <person name="Pan J."/>
            <person name="Luo Z.H."/>
            <person name="Li M."/>
        </authorList>
    </citation>
    <scope>NUCLEOTIDE SEQUENCE [LARGE SCALE GENOMIC DNA]</scope>
    <source>
        <strain evidence="7">SpSt-642</strain>
    </source>
</reference>
<keyword evidence="4" id="KW-0460">Magnesium</keyword>
<evidence type="ECO:0000256" key="1">
    <source>
        <dbReference type="ARBA" id="ARBA00031200"/>
    </source>
</evidence>
<dbReference type="Gene3D" id="3.40.50.300">
    <property type="entry name" value="P-loop containing nucleotide triphosphate hydrolases"/>
    <property type="match status" value="1"/>
</dbReference>
<gene>
    <name evidence="7" type="primary">feoB</name>
    <name evidence="7" type="ORF">ENU14_02935</name>
</gene>
<feature type="binding site" evidence="4">
    <location>
        <position position="18"/>
    </location>
    <ligand>
        <name>Mg(2+)</name>
        <dbReference type="ChEBI" id="CHEBI:18420"/>
        <label>2</label>
    </ligand>
</feature>
<dbReference type="AlphaFoldDB" id="A0A7C4HBE0"/>
<dbReference type="Pfam" id="PF02421">
    <property type="entry name" value="FeoB_N"/>
    <property type="match status" value="1"/>
</dbReference>
<dbReference type="InterPro" id="IPR011642">
    <property type="entry name" value="Gate_dom"/>
</dbReference>
<keyword evidence="5" id="KW-0472">Membrane</keyword>
<feature type="binding site" evidence="4">
    <location>
        <position position="21"/>
    </location>
    <ligand>
        <name>Mg(2+)</name>
        <dbReference type="ChEBI" id="CHEBI:18420"/>
        <label>2</label>
    </ligand>
</feature>
<feature type="transmembrane region" description="Helical" evidence="5">
    <location>
        <begin position="407"/>
        <end position="429"/>
    </location>
</feature>
<keyword evidence="3" id="KW-0547">Nucleotide-binding</keyword>
<keyword evidence="5" id="KW-1133">Transmembrane helix</keyword>
<dbReference type="PANTHER" id="PTHR43185:SF1">
    <property type="entry name" value="FE(2+) TRANSPORTER FEOB"/>
    <property type="match status" value="1"/>
</dbReference>
<evidence type="ECO:0000256" key="3">
    <source>
        <dbReference type="PIRSR" id="PIRSR603373-1"/>
    </source>
</evidence>
<dbReference type="InterPro" id="IPR027417">
    <property type="entry name" value="P-loop_NTPase"/>
</dbReference>
<evidence type="ECO:0000256" key="4">
    <source>
        <dbReference type="PIRSR" id="PIRSR603373-2"/>
    </source>
</evidence>
<dbReference type="GO" id="GO:0046872">
    <property type="term" value="F:metal ion binding"/>
    <property type="evidence" value="ECO:0007669"/>
    <property type="project" value="UniProtKB-KW"/>
</dbReference>
<dbReference type="NCBIfam" id="TIGR00231">
    <property type="entry name" value="small_GTP"/>
    <property type="match status" value="1"/>
</dbReference>
<evidence type="ECO:0000259" key="6">
    <source>
        <dbReference type="PROSITE" id="PS51711"/>
    </source>
</evidence>
<feature type="transmembrane region" description="Helical" evidence="5">
    <location>
        <begin position="469"/>
        <end position="489"/>
    </location>
</feature>
<dbReference type="NCBIfam" id="TIGR00437">
    <property type="entry name" value="feoB"/>
    <property type="match status" value="1"/>
</dbReference>
<dbReference type="EMBL" id="DTBJ01000020">
    <property type="protein sequence ID" value="HGM58529.1"/>
    <property type="molecule type" value="Genomic_DNA"/>
</dbReference>
<dbReference type="InterPro" id="IPR050860">
    <property type="entry name" value="FeoB_GTPase"/>
</dbReference>
<feature type="transmembrane region" description="Helical" evidence="5">
    <location>
        <begin position="592"/>
        <end position="614"/>
    </location>
</feature>
<dbReference type="GO" id="GO:0015093">
    <property type="term" value="F:ferrous iron transmembrane transporter activity"/>
    <property type="evidence" value="ECO:0007669"/>
    <property type="project" value="UniProtKB-UniRule"/>
</dbReference>
<dbReference type="InterPro" id="IPR003373">
    <property type="entry name" value="Fe2_transport_prot-B"/>
</dbReference>
<dbReference type="Pfam" id="PF17910">
    <property type="entry name" value="FeoB_Cyto"/>
    <property type="match status" value="1"/>
</dbReference>
<dbReference type="SUPFAM" id="SSF52540">
    <property type="entry name" value="P-loop containing nucleoside triphosphate hydrolases"/>
    <property type="match status" value="1"/>
</dbReference>
<feature type="transmembrane region" description="Helical" evidence="5">
    <location>
        <begin position="635"/>
        <end position="655"/>
    </location>
</feature>
<keyword evidence="5" id="KW-0812">Transmembrane</keyword>
<organism evidence="7">
    <name type="scientific">Staphylothermus marinus</name>
    <dbReference type="NCBI Taxonomy" id="2280"/>
    <lineage>
        <taxon>Archaea</taxon>
        <taxon>Thermoproteota</taxon>
        <taxon>Thermoprotei</taxon>
        <taxon>Desulfurococcales</taxon>
        <taxon>Desulfurococcaceae</taxon>
        <taxon>Staphylothermus</taxon>
    </lineage>
</organism>
<feature type="transmembrane region" description="Helical" evidence="5">
    <location>
        <begin position="284"/>
        <end position="314"/>
    </location>
</feature>
<feature type="transmembrane region" description="Helical" evidence="5">
    <location>
        <begin position="534"/>
        <end position="553"/>
    </location>
</feature>
<dbReference type="PRINTS" id="PR00326">
    <property type="entry name" value="GTP1OBG"/>
</dbReference>
<dbReference type="InterPro" id="IPR030389">
    <property type="entry name" value="G_FEOB_dom"/>
</dbReference>
<accession>A0A7C4HBE0</accession>
<feature type="transmembrane region" description="Helical" evidence="5">
    <location>
        <begin position="367"/>
        <end position="387"/>
    </location>
</feature>
<dbReference type="InterPro" id="IPR005225">
    <property type="entry name" value="Small_GTP-bd"/>
</dbReference>
<feature type="binding site" evidence="3">
    <location>
        <begin position="53"/>
        <end position="56"/>
    </location>
    <ligand>
        <name>GTP</name>
        <dbReference type="ChEBI" id="CHEBI:37565"/>
        <label>1</label>
    </ligand>
</feature>
<proteinExistence type="predicted"/>
<evidence type="ECO:0000256" key="5">
    <source>
        <dbReference type="SAM" id="Phobius"/>
    </source>
</evidence>
<feature type="binding site" evidence="3">
    <location>
        <begin position="7"/>
        <end position="14"/>
    </location>
    <ligand>
        <name>GTP</name>
        <dbReference type="ChEBI" id="CHEBI:37565"/>
        <label>1</label>
    </ligand>
</feature>
<feature type="transmembrane region" description="Helical" evidence="5">
    <location>
        <begin position="441"/>
        <end position="463"/>
    </location>
</feature>
<dbReference type="InterPro" id="IPR041069">
    <property type="entry name" value="FeoB_Cyto"/>
</dbReference>
<name>A0A7C4HBE0_STAMA</name>
<comment type="caution">
    <text evidence="7">The sequence shown here is derived from an EMBL/GenBank/DDBJ whole genome shotgun (WGS) entry which is preliminary data.</text>
</comment>
<feature type="domain" description="FeoB-type G" evidence="6">
    <location>
        <begin position="1"/>
        <end position="162"/>
    </location>
</feature>
<keyword evidence="3" id="KW-0342">GTP-binding</keyword>
<sequence length="691" mass="77999">MKVAVCGQPNVGKSTLFNVLTNRKVLVANWPGVTVEKYEGFRIHNNILIEFVDLPGVYGLSSNTIEERITKNYILSYEPDIILVLVDSTIPERTFLLALQLLELGSNVVIVFTKIDETHKKGIHINYNLLEKKLNTPVIPVSAISNQGIDELMNKIIDLYNSRRKSKQLVINYGELEPFIDSIVKVLEKYQSKVVYPIRWIALKILEGDRDIESKLRLIISNEDFDKIKNIVNEVEIMLKKNPVEIISTRRFQYIYDLFRETVVRRDIKTSVEPFLFKYIYNPYIGFIISIGILLSIFTLAFTINTGFPLNILFNSIGFRRLASLIEEYSISSLIDKLIDQVGFIIYEIFGENTYTHLVVNGILKGFGGIVLFLPLIMIVSLTMALLEDSGLAPRIAVGLHTSLSKIGVSGYAVFPMILSLGCNVPGLINTRSIPDRLERLRLLLTLSFIPCQARLIVLLALATTLSKFNSLLLIILGYLIGFTVFIIINKILYIIDKKRGYSVSIEILMEIPSIHKPIPKIVWWLTWSNVKHFLVKAGVVIFTASVIIWFLTSFTTNLSYTDNPNESIGSQISRSLVFVLKPIGVENNYSWIPVFGLITGFVAKETVVSTLLITTDSSSVREAIGKIGLTDPQIVSYTLFTILYIPCLATLAVIHSETRCLKYTLLAILIMFITAYTIMILSYNLLLLLI</sequence>
<dbReference type="PROSITE" id="PS51711">
    <property type="entry name" value="G_FEOB"/>
    <property type="match status" value="1"/>
</dbReference>
<dbReference type="Pfam" id="PF07670">
    <property type="entry name" value="Gate"/>
    <property type="match status" value="2"/>
</dbReference>
<evidence type="ECO:0000313" key="7">
    <source>
        <dbReference type="EMBL" id="HGM58529.1"/>
    </source>
</evidence>
<dbReference type="CDD" id="cd01879">
    <property type="entry name" value="FeoB"/>
    <property type="match status" value="1"/>
</dbReference>
<dbReference type="Gene3D" id="1.10.287.1770">
    <property type="match status" value="1"/>
</dbReference>
<dbReference type="InterPro" id="IPR006073">
    <property type="entry name" value="GTP-bd"/>
</dbReference>
<protein>
    <recommendedName>
        <fullName evidence="1 2">Ferrous iron transport protein B</fullName>
    </recommendedName>
</protein>
<feature type="transmembrane region" description="Helical" evidence="5">
    <location>
        <begin position="667"/>
        <end position="690"/>
    </location>
</feature>
<keyword evidence="4" id="KW-0479">Metal-binding</keyword>
<feature type="binding site" evidence="3">
    <location>
        <begin position="32"/>
        <end position="36"/>
    </location>
    <ligand>
        <name>GTP</name>
        <dbReference type="ChEBI" id="CHEBI:37565"/>
        <label>1</label>
    </ligand>
</feature>
<dbReference type="GO" id="GO:0005886">
    <property type="term" value="C:plasma membrane"/>
    <property type="evidence" value="ECO:0007669"/>
    <property type="project" value="TreeGrafter"/>
</dbReference>